<reference evidence="3 4" key="1">
    <citation type="submission" date="2023-04" db="EMBL/GenBank/DDBJ databases">
        <title>Complete genome sequence of Alisedimentitalea scapharcae.</title>
        <authorList>
            <person name="Rong J.-C."/>
            <person name="Yi M.-L."/>
            <person name="Zhao Q."/>
        </authorList>
    </citation>
    <scope>NUCLEOTIDE SEQUENCE [LARGE SCALE GENOMIC DNA]</scope>
    <source>
        <strain evidence="3 4">KCTC 42119</strain>
    </source>
</reference>
<name>A0ABZ2XU77_9RHOB</name>
<evidence type="ECO:0000313" key="4">
    <source>
        <dbReference type="Proteomes" id="UP001623232"/>
    </source>
</evidence>
<dbReference type="EMBL" id="CP123584">
    <property type="protein sequence ID" value="WZK89418.1"/>
    <property type="molecule type" value="Genomic_DNA"/>
</dbReference>
<evidence type="ECO:0000256" key="1">
    <source>
        <dbReference type="SAM" id="SignalP"/>
    </source>
</evidence>
<organism evidence="3 4">
    <name type="scientific">Aliisedimentitalea scapharcae</name>
    <dbReference type="NCBI Taxonomy" id="1524259"/>
    <lineage>
        <taxon>Bacteria</taxon>
        <taxon>Pseudomonadati</taxon>
        <taxon>Pseudomonadota</taxon>
        <taxon>Alphaproteobacteria</taxon>
        <taxon>Rhodobacterales</taxon>
        <taxon>Roseobacteraceae</taxon>
        <taxon>Aliisedimentitalea</taxon>
    </lineage>
</organism>
<feature type="domain" description="ABC-type glycine betaine transport system substrate-binding" evidence="2">
    <location>
        <begin position="26"/>
        <end position="274"/>
    </location>
</feature>
<keyword evidence="1" id="KW-0732">Signal</keyword>
<feature type="signal peptide" evidence="1">
    <location>
        <begin position="1"/>
        <end position="22"/>
    </location>
</feature>
<dbReference type="InterPro" id="IPR017783">
    <property type="entry name" value="ABC_choline_sub-bd"/>
</dbReference>
<protein>
    <submittedName>
        <fullName evidence="3">Choline ABC transporter substrate-binding protein</fullName>
    </submittedName>
</protein>
<dbReference type="SUPFAM" id="SSF53850">
    <property type="entry name" value="Periplasmic binding protein-like II"/>
    <property type="match status" value="1"/>
</dbReference>
<dbReference type="Gene3D" id="3.40.190.100">
    <property type="entry name" value="Glycine betaine-binding periplasmic protein, domain 2"/>
    <property type="match status" value="1"/>
</dbReference>
<gene>
    <name evidence="3" type="primary">choX</name>
    <name evidence="3" type="ORF">QEZ52_02370</name>
</gene>
<dbReference type="Gene3D" id="3.40.190.10">
    <property type="entry name" value="Periplasmic binding protein-like II"/>
    <property type="match status" value="1"/>
</dbReference>
<dbReference type="RefSeq" id="WP_406647686.1">
    <property type="nucleotide sequence ID" value="NZ_CP123584.1"/>
</dbReference>
<evidence type="ECO:0000259" key="2">
    <source>
        <dbReference type="Pfam" id="PF04069"/>
    </source>
</evidence>
<proteinExistence type="predicted"/>
<keyword evidence="4" id="KW-1185">Reference proteome</keyword>
<dbReference type="CDD" id="cd13640">
    <property type="entry name" value="PBP2_ChoX"/>
    <property type="match status" value="1"/>
</dbReference>
<dbReference type="InterPro" id="IPR007210">
    <property type="entry name" value="ABC_Gly_betaine_transp_sub-bd"/>
</dbReference>
<dbReference type="Proteomes" id="UP001623232">
    <property type="component" value="Chromosome"/>
</dbReference>
<sequence length="308" mass="33615">MKSTLLATVVGFSVLTAGLANASCQTVRMAEPGWTDLALTTGVASVLLQGLGYTPETNVLGTTVIYESMINKDLDVFLGYWDPAMTIYFAPYVQGQEIETVHQNLQDAKFTFAVPKYVHDAGITDFSDLASQAEKFGNTFYGIEPGGNGQMLEVVETNAFGLGDWKVVESSEQGMLAQVRRAISREEWIVFLGWAPHPMNVEFDIEYLTGGDDYFGPNFGAATVNTQVRAGYMQDCPNVGQLLRQLEFTVQLESEGMGYIINDGEDPDDAAQRLITKYPDLLVGWLDNVKTADGAPGLPAVRSHLGLE</sequence>
<dbReference type="Pfam" id="PF04069">
    <property type="entry name" value="OpuAC"/>
    <property type="match status" value="1"/>
</dbReference>
<accession>A0ABZ2XU77</accession>
<dbReference type="NCBIfam" id="TIGR03414">
    <property type="entry name" value="ABC_choline_bnd"/>
    <property type="match status" value="1"/>
</dbReference>
<feature type="chain" id="PRO_5045938800" evidence="1">
    <location>
        <begin position="23"/>
        <end position="308"/>
    </location>
</feature>
<evidence type="ECO:0000313" key="3">
    <source>
        <dbReference type="EMBL" id="WZK89418.1"/>
    </source>
</evidence>